<dbReference type="InterPro" id="IPR036396">
    <property type="entry name" value="Cyt_P450_sf"/>
</dbReference>
<dbReference type="Gene3D" id="1.10.630.10">
    <property type="entry name" value="Cytochrome P450"/>
    <property type="match status" value="2"/>
</dbReference>
<evidence type="ECO:0000256" key="5">
    <source>
        <dbReference type="ARBA" id="ARBA00022617"/>
    </source>
</evidence>
<dbReference type="PIRSF" id="PIRSF000047">
    <property type="entry name" value="Cytochrome_CYPVIIA1"/>
    <property type="match status" value="1"/>
</dbReference>
<evidence type="ECO:0000256" key="3">
    <source>
        <dbReference type="ARBA" id="ARBA00004860"/>
    </source>
</evidence>
<keyword evidence="10" id="KW-0443">Lipid metabolism</keyword>
<dbReference type="PANTHER" id="PTHR24304">
    <property type="entry name" value="CYTOCHROME P450 FAMILY 7"/>
    <property type="match status" value="1"/>
</dbReference>
<evidence type="ECO:0000256" key="11">
    <source>
        <dbReference type="ARBA" id="ARBA00023136"/>
    </source>
</evidence>
<comment type="similarity">
    <text evidence="4">Belongs to the cytochrome P450 family.</text>
</comment>
<dbReference type="InterPro" id="IPR024204">
    <property type="entry name" value="Cyt_P450_CYP7A1-type"/>
</dbReference>
<evidence type="ECO:0000256" key="10">
    <source>
        <dbReference type="ARBA" id="ARBA00023098"/>
    </source>
</evidence>
<gene>
    <name evidence="16" type="primary">CYP7B1</name>
    <name evidence="16" type="synonym">LOC115549407</name>
</gene>
<dbReference type="PRINTS" id="PR00465">
    <property type="entry name" value="EP450IV"/>
</dbReference>
<evidence type="ECO:0000256" key="12">
    <source>
        <dbReference type="ARBA" id="ARBA00023221"/>
    </source>
</evidence>
<evidence type="ECO:0000313" key="16">
    <source>
        <dbReference type="Ensembl" id="ENSGMOP00000024888.1"/>
    </source>
</evidence>
<keyword evidence="15" id="KW-0732">Signal</keyword>
<keyword evidence="17" id="KW-1185">Reference proteome</keyword>
<dbReference type="GO" id="GO:0020037">
    <property type="term" value="F:heme binding"/>
    <property type="evidence" value="ECO:0007669"/>
    <property type="project" value="InterPro"/>
</dbReference>
<accession>A0A8C5A1Z7</accession>
<dbReference type="GO" id="GO:0042632">
    <property type="term" value="P:cholesterol homeostasis"/>
    <property type="evidence" value="ECO:0007669"/>
    <property type="project" value="TreeGrafter"/>
</dbReference>
<evidence type="ECO:0000256" key="2">
    <source>
        <dbReference type="ARBA" id="ARBA00004586"/>
    </source>
</evidence>
<organism evidence="16 17">
    <name type="scientific">Gadus morhua</name>
    <name type="common">Atlantic cod</name>
    <dbReference type="NCBI Taxonomy" id="8049"/>
    <lineage>
        <taxon>Eukaryota</taxon>
        <taxon>Metazoa</taxon>
        <taxon>Chordata</taxon>
        <taxon>Craniata</taxon>
        <taxon>Vertebrata</taxon>
        <taxon>Euteleostomi</taxon>
        <taxon>Actinopterygii</taxon>
        <taxon>Neopterygii</taxon>
        <taxon>Teleostei</taxon>
        <taxon>Neoteleostei</taxon>
        <taxon>Acanthomorphata</taxon>
        <taxon>Zeiogadaria</taxon>
        <taxon>Gadariae</taxon>
        <taxon>Gadiformes</taxon>
        <taxon>Gadoidei</taxon>
        <taxon>Gadidae</taxon>
        <taxon>Gadus</taxon>
    </lineage>
</organism>
<dbReference type="Proteomes" id="UP000694546">
    <property type="component" value="Chromosome 8"/>
</dbReference>
<protein>
    <submittedName>
        <fullName evidence="16">Cytochrome P450 family 7 subfamily B member 1</fullName>
    </submittedName>
</protein>
<evidence type="ECO:0000256" key="1">
    <source>
        <dbReference type="ARBA" id="ARBA00001971"/>
    </source>
</evidence>
<dbReference type="InterPro" id="IPR050529">
    <property type="entry name" value="CYP450_sterol_14alpha_dmase"/>
</dbReference>
<keyword evidence="9 13" id="KW-0408">Iron</keyword>
<feature type="signal peptide" evidence="15">
    <location>
        <begin position="1"/>
        <end position="27"/>
    </location>
</feature>
<comment type="pathway">
    <text evidence="3">Lipid metabolism; bile acid biosynthesis.</text>
</comment>
<evidence type="ECO:0000256" key="8">
    <source>
        <dbReference type="ARBA" id="ARBA00023002"/>
    </source>
</evidence>
<sequence>MSCILLLVLVGVLSLAWLLGRRRRREGEPPLIQGWIPYLGKALDFRLDSQAFLKNNQEKYGDVFTVYIAGWYLKWFNSNQFCNSSSIAADQVHHLSNSTQYVLLLSPGKYMTFIMNPLMYPSIMKYGRQLDFHEFADQVAPATFGYPAVGSGRFPEMGDQIQRSFRLLQGENLVLLAECMMANLNLVLRQDFLGGEGERGAGVVGMGWSTGDLYDFCNSVMFEATFLTLYGMPAPARRHSDMATLRHHFTKFDDMFPLLVGRIPIWLLGRTKAVRETLIRYFLPQRMMCWSNTSQFIARRAEVLEQYDTLSDTDKAAHHFAILWASVGNTVPATFWALYYLINQQEALQAVRNELHQVLKLPEAQGPQQPEVIVSKEQLDQLLLMDSAVNESLRLSSASMNIRVAQEDFSLRLDEERSAPVRKGDVIALYPQTMHMDPEIFTDPETYKYDRFIEGGREKTDFFKHGQRLKYYRMPFGSGSSMCPGRFFAINEIKQFLCLLLLYLDLEMAQGQEKAQLDNSRAGLGILLPTKDVRFCYRIR</sequence>
<keyword evidence="8" id="KW-0560">Oxidoreductase</keyword>
<dbReference type="GO" id="GO:0005506">
    <property type="term" value="F:iron ion binding"/>
    <property type="evidence" value="ECO:0007669"/>
    <property type="project" value="InterPro"/>
</dbReference>
<evidence type="ECO:0000256" key="7">
    <source>
        <dbReference type="ARBA" id="ARBA00022824"/>
    </source>
</evidence>
<evidence type="ECO:0000256" key="4">
    <source>
        <dbReference type="ARBA" id="ARBA00010617"/>
    </source>
</evidence>
<keyword evidence="12" id="KW-0753">Steroid metabolism</keyword>
<evidence type="ECO:0000256" key="13">
    <source>
        <dbReference type="PIRSR" id="PIRSR000047-1"/>
    </source>
</evidence>
<feature type="binding site" description="axial binding residue" evidence="13">
    <location>
        <position position="483"/>
    </location>
    <ligand>
        <name>heme</name>
        <dbReference type="ChEBI" id="CHEBI:30413"/>
    </ligand>
    <ligandPart>
        <name>Fe</name>
        <dbReference type="ChEBI" id="CHEBI:18248"/>
    </ligandPart>
</feature>
<evidence type="ECO:0000256" key="14">
    <source>
        <dbReference type="PIRSR" id="PIRSR000047-2"/>
    </source>
</evidence>
<dbReference type="OMA" id="YEHNTSH"/>
<comment type="subcellular location">
    <subcellularLocation>
        <location evidence="2">Endoplasmic reticulum membrane</location>
    </subcellularLocation>
</comment>
<evidence type="ECO:0000256" key="9">
    <source>
        <dbReference type="ARBA" id="ARBA00023004"/>
    </source>
</evidence>
<feature type="chain" id="PRO_5046332942" evidence="15">
    <location>
        <begin position="28"/>
        <end position="540"/>
    </location>
</feature>
<evidence type="ECO:0000313" key="17">
    <source>
        <dbReference type="Proteomes" id="UP000694546"/>
    </source>
</evidence>
<name>A0A8C5A1Z7_GADMO</name>
<dbReference type="SUPFAM" id="SSF48264">
    <property type="entry name" value="Cytochrome P450"/>
    <property type="match status" value="1"/>
</dbReference>
<dbReference type="GO" id="GO:0008395">
    <property type="term" value="F:steroid hydroxylase activity"/>
    <property type="evidence" value="ECO:0007669"/>
    <property type="project" value="TreeGrafter"/>
</dbReference>
<proteinExistence type="inferred from homology"/>
<dbReference type="PANTHER" id="PTHR24304:SF0">
    <property type="entry name" value="CYTOCHROME P450 7B1"/>
    <property type="match status" value="1"/>
</dbReference>
<reference evidence="16" key="1">
    <citation type="submission" date="2025-08" db="UniProtKB">
        <authorList>
            <consortium name="Ensembl"/>
        </authorList>
    </citation>
    <scope>IDENTIFICATION</scope>
</reference>
<dbReference type="GO" id="GO:0005789">
    <property type="term" value="C:endoplasmic reticulum membrane"/>
    <property type="evidence" value="ECO:0007669"/>
    <property type="project" value="UniProtKB-SubCell"/>
</dbReference>
<dbReference type="GO" id="GO:0006699">
    <property type="term" value="P:bile acid biosynthetic process"/>
    <property type="evidence" value="ECO:0007669"/>
    <property type="project" value="TreeGrafter"/>
</dbReference>
<dbReference type="InterPro" id="IPR002403">
    <property type="entry name" value="Cyt_P450_E_grp-IV"/>
</dbReference>
<dbReference type="GeneTree" id="ENSGT00940000153141"/>
<dbReference type="AlphaFoldDB" id="A0A8C5A1Z7"/>
<dbReference type="InterPro" id="IPR001128">
    <property type="entry name" value="Cyt_P450"/>
</dbReference>
<reference evidence="16" key="2">
    <citation type="submission" date="2025-09" db="UniProtKB">
        <authorList>
            <consortium name="Ensembl"/>
        </authorList>
    </citation>
    <scope>IDENTIFICATION</scope>
</reference>
<dbReference type="Pfam" id="PF00067">
    <property type="entry name" value="p450"/>
    <property type="match status" value="1"/>
</dbReference>
<keyword evidence="6 13" id="KW-0479">Metal-binding</keyword>
<keyword evidence="11" id="KW-0472">Membrane</keyword>
<keyword evidence="7" id="KW-0256">Endoplasmic reticulum</keyword>
<evidence type="ECO:0000256" key="6">
    <source>
        <dbReference type="ARBA" id="ARBA00022723"/>
    </source>
</evidence>
<comment type="cofactor">
    <cofactor evidence="1 13">
        <name>heme</name>
        <dbReference type="ChEBI" id="CHEBI:30413"/>
    </cofactor>
</comment>
<feature type="binding site" evidence="14">
    <location>
        <position position="329"/>
    </location>
    <ligand>
        <name>substrate</name>
    </ligand>
</feature>
<dbReference type="Ensembl" id="ENSGMOT00000076636.1">
    <property type="protein sequence ID" value="ENSGMOP00000024888.1"/>
    <property type="gene ID" value="ENSGMOG00000029473.1"/>
</dbReference>
<evidence type="ECO:0000256" key="15">
    <source>
        <dbReference type="SAM" id="SignalP"/>
    </source>
</evidence>
<dbReference type="GO" id="GO:0016705">
    <property type="term" value="F:oxidoreductase activity, acting on paired donors, with incorporation or reduction of molecular oxygen"/>
    <property type="evidence" value="ECO:0007669"/>
    <property type="project" value="InterPro"/>
</dbReference>
<keyword evidence="5 13" id="KW-0349">Heme</keyword>